<dbReference type="Proteomes" id="UP000462055">
    <property type="component" value="Unassembled WGS sequence"/>
</dbReference>
<evidence type="ECO:0000256" key="1">
    <source>
        <dbReference type="ARBA" id="ARBA00023239"/>
    </source>
</evidence>
<name>A0A6I4MCU4_9ACTN</name>
<organism evidence="3 4">
    <name type="scientific">Actinomadura physcomitrii</name>
    <dbReference type="NCBI Taxonomy" id="2650748"/>
    <lineage>
        <taxon>Bacteria</taxon>
        <taxon>Bacillati</taxon>
        <taxon>Actinomycetota</taxon>
        <taxon>Actinomycetes</taxon>
        <taxon>Streptosporangiales</taxon>
        <taxon>Thermomonosporaceae</taxon>
        <taxon>Actinomadura</taxon>
    </lineage>
</organism>
<gene>
    <name evidence="3" type="ORF">F8568_024700</name>
</gene>
<dbReference type="AlphaFoldDB" id="A0A6I4MCU4"/>
<dbReference type="GO" id="GO:0016831">
    <property type="term" value="F:carboxy-lyase activity"/>
    <property type="evidence" value="ECO:0007669"/>
    <property type="project" value="InterPro"/>
</dbReference>
<keyword evidence="1" id="KW-0456">Lyase</keyword>
<dbReference type="GO" id="GO:0016787">
    <property type="term" value="F:hydrolase activity"/>
    <property type="evidence" value="ECO:0007669"/>
    <property type="project" value="UniProtKB-KW"/>
</dbReference>
<keyword evidence="4" id="KW-1185">Reference proteome</keyword>
<dbReference type="InterPro" id="IPR032465">
    <property type="entry name" value="ACMSD"/>
</dbReference>
<dbReference type="EMBL" id="WBMS02000020">
    <property type="protein sequence ID" value="MWA03523.1"/>
    <property type="molecule type" value="Genomic_DNA"/>
</dbReference>
<comment type="caution">
    <text evidence="3">The sequence shown here is derived from an EMBL/GenBank/DDBJ whole genome shotgun (WGS) entry which is preliminary data.</text>
</comment>
<reference evidence="3" key="1">
    <citation type="submission" date="2019-12" db="EMBL/GenBank/DDBJ databases">
        <title>Actinomadura physcomitrii sp. nov., a novel actinomycete isolated from moss [Physcomitrium sphaericum (Ludw) Fuernr].</title>
        <authorList>
            <person name="Zhuang X."/>
        </authorList>
    </citation>
    <scope>NUCLEOTIDE SEQUENCE [LARGE SCALE GENOMIC DNA]</scope>
    <source>
        <strain evidence="3">LD22</strain>
    </source>
</reference>
<dbReference type="PANTHER" id="PTHR21240">
    <property type="entry name" value="2-AMINO-3-CARBOXYLMUCONATE-6-SEMIALDEHYDE DECARBOXYLASE"/>
    <property type="match status" value="1"/>
</dbReference>
<protein>
    <submittedName>
        <fullName evidence="3">Amidohydrolase family protein</fullName>
    </submittedName>
</protein>
<sequence>MSFTWFISVDDHLIEPARLWQERLPASRRDEGPRIVRDGDSEFWVYEDRQIVTTGLNAVAGKKREEFSPEPITYDEMRPGCYDPAARVADMNQGFVLSSMLFPSFPRYCGQVFHEAADKDLALLCVRAWNDFILEEFADAYPGRFIPMMIIPLWDPALAAAEIERTAARGAKSIAFSENPTKLGLPSIHTGHWDPVLRACDETGLVVSMHVGSSSNLIRTSPDMPTLAFMAYSAAANQAGTMLDWLFSGKFQQFDNLRIALSEGSIGWIPYFLERAEQVIDKQRFWASRFDIDMNAAHDRGEAKGEASFDLDTDIRRLFKDHVFGTFIEDQAGVRLLDIIGEDNVMLEADYPHSDSTWPDTVEMANKWLGHLPEETQHKITIGNASRVYDFTPADPASIDLS</sequence>
<dbReference type="RefSeq" id="WP_151596068.1">
    <property type="nucleotide sequence ID" value="NZ_WBMS02000020.1"/>
</dbReference>
<dbReference type="GO" id="GO:0019748">
    <property type="term" value="P:secondary metabolic process"/>
    <property type="evidence" value="ECO:0007669"/>
    <property type="project" value="TreeGrafter"/>
</dbReference>
<evidence type="ECO:0000259" key="2">
    <source>
        <dbReference type="Pfam" id="PF04909"/>
    </source>
</evidence>
<proteinExistence type="predicted"/>
<dbReference type="InterPro" id="IPR032466">
    <property type="entry name" value="Metal_Hydrolase"/>
</dbReference>
<dbReference type="InterPro" id="IPR006680">
    <property type="entry name" value="Amidohydro-rel"/>
</dbReference>
<dbReference type="GO" id="GO:0005737">
    <property type="term" value="C:cytoplasm"/>
    <property type="evidence" value="ECO:0007669"/>
    <property type="project" value="TreeGrafter"/>
</dbReference>
<dbReference type="PANTHER" id="PTHR21240:SF28">
    <property type="entry name" value="ISO-OROTATE DECARBOXYLASE (EUROFUNG)"/>
    <property type="match status" value="1"/>
</dbReference>
<dbReference type="Gene3D" id="3.20.20.140">
    <property type="entry name" value="Metal-dependent hydrolases"/>
    <property type="match status" value="1"/>
</dbReference>
<evidence type="ECO:0000313" key="4">
    <source>
        <dbReference type="Proteomes" id="UP000462055"/>
    </source>
</evidence>
<dbReference type="SUPFAM" id="SSF51556">
    <property type="entry name" value="Metallo-dependent hydrolases"/>
    <property type="match status" value="1"/>
</dbReference>
<accession>A0A6I4MCU4</accession>
<evidence type="ECO:0000313" key="3">
    <source>
        <dbReference type="EMBL" id="MWA03523.1"/>
    </source>
</evidence>
<dbReference type="Pfam" id="PF04909">
    <property type="entry name" value="Amidohydro_2"/>
    <property type="match status" value="1"/>
</dbReference>
<feature type="domain" description="Amidohydrolase-related" evidence="2">
    <location>
        <begin position="69"/>
        <end position="391"/>
    </location>
</feature>